<feature type="non-terminal residue" evidence="4">
    <location>
        <position position="218"/>
    </location>
</feature>
<reference evidence="4" key="2">
    <citation type="submission" date="2021-09" db="EMBL/GenBank/DDBJ databases">
        <authorList>
            <person name="Gilroy R."/>
        </authorList>
    </citation>
    <scope>NUCLEOTIDE SEQUENCE</scope>
    <source>
        <strain evidence="4">1647</strain>
    </source>
</reference>
<gene>
    <name evidence="4" type="ORF">K8W24_05215</name>
</gene>
<dbReference type="Proteomes" id="UP000775129">
    <property type="component" value="Unassembled WGS sequence"/>
</dbReference>
<name>A0A921GN34_9MICO</name>
<feature type="chain" id="PRO_5038560083" evidence="3">
    <location>
        <begin position="27"/>
        <end position="218"/>
    </location>
</feature>
<dbReference type="InterPro" id="IPR027304">
    <property type="entry name" value="Trigger_fact/SurA_dom_sf"/>
</dbReference>
<organism evidence="4 5">
    <name type="scientific">Brachybacterium paraconglomeratum</name>
    <dbReference type="NCBI Taxonomy" id="173362"/>
    <lineage>
        <taxon>Bacteria</taxon>
        <taxon>Bacillati</taxon>
        <taxon>Actinomycetota</taxon>
        <taxon>Actinomycetes</taxon>
        <taxon>Micrococcales</taxon>
        <taxon>Dermabacteraceae</taxon>
        <taxon>Brachybacterium</taxon>
    </lineage>
</organism>
<reference evidence="4" key="1">
    <citation type="journal article" date="2021" name="PeerJ">
        <title>Extensive microbial diversity within the chicken gut microbiome revealed by metagenomics and culture.</title>
        <authorList>
            <person name="Gilroy R."/>
            <person name="Ravi A."/>
            <person name="Getino M."/>
            <person name="Pursley I."/>
            <person name="Horton D.L."/>
            <person name="Alikhan N.F."/>
            <person name="Baker D."/>
            <person name="Gharbi K."/>
            <person name="Hall N."/>
            <person name="Watson M."/>
            <person name="Adriaenssens E.M."/>
            <person name="Foster-Nyarko E."/>
            <person name="Jarju S."/>
            <person name="Secka A."/>
            <person name="Antonio M."/>
            <person name="Oren A."/>
            <person name="Chaudhuri R.R."/>
            <person name="La Ragione R."/>
            <person name="Hildebrand F."/>
            <person name="Pallen M.J."/>
        </authorList>
    </citation>
    <scope>NUCLEOTIDE SEQUENCE</scope>
    <source>
        <strain evidence="4">1647</strain>
    </source>
</reference>
<feature type="region of interest" description="Disordered" evidence="2">
    <location>
        <begin position="26"/>
        <end position="90"/>
    </location>
</feature>
<proteinExistence type="predicted"/>
<feature type="compositionally biased region" description="Gly residues" evidence="2">
    <location>
        <begin position="51"/>
        <end position="66"/>
    </location>
</feature>
<dbReference type="EMBL" id="DYWO01000155">
    <property type="protein sequence ID" value="HJF49186.1"/>
    <property type="molecule type" value="Genomic_DNA"/>
</dbReference>
<dbReference type="SUPFAM" id="SSF109998">
    <property type="entry name" value="Triger factor/SurA peptide-binding domain-like"/>
    <property type="match status" value="1"/>
</dbReference>
<sequence length="218" mass="22388">MKVRSTSALRRTLAALTLTAALGLTAACSGGQDDPSQASDGGGQAAPAASDGGGQAAPGADGGGAAGDPQAQEADVSDVPEVVATVNGTEITKDDFVQTYQSQYQQMAMQQQAGGQAPDEEQLKTQVAEQLVNNELLRQGAEDAGIKATDKDIDTTLDEIAKQSGLGSGDEVVSALEQQGISAEQVRQDAASQFAITTFIEQEADIAEPSDEELKAQY</sequence>
<evidence type="ECO:0000256" key="3">
    <source>
        <dbReference type="SAM" id="SignalP"/>
    </source>
</evidence>
<accession>A0A921GN34</accession>
<feature type="compositionally biased region" description="Low complexity" evidence="2">
    <location>
        <begin position="26"/>
        <end position="50"/>
    </location>
</feature>
<dbReference type="Gene3D" id="1.10.4030.10">
    <property type="entry name" value="Porin chaperone SurA, peptide-binding domain"/>
    <property type="match status" value="1"/>
</dbReference>
<evidence type="ECO:0000313" key="5">
    <source>
        <dbReference type="Proteomes" id="UP000775129"/>
    </source>
</evidence>
<dbReference type="PROSITE" id="PS51257">
    <property type="entry name" value="PROKAR_LIPOPROTEIN"/>
    <property type="match status" value="1"/>
</dbReference>
<protein>
    <submittedName>
        <fullName evidence="4">SurA N-terminal domain-containing protein</fullName>
    </submittedName>
</protein>
<evidence type="ECO:0000256" key="2">
    <source>
        <dbReference type="SAM" id="MobiDB-lite"/>
    </source>
</evidence>
<comment type="caution">
    <text evidence="4">The sequence shown here is derived from an EMBL/GenBank/DDBJ whole genome shotgun (WGS) entry which is preliminary data.</text>
</comment>
<evidence type="ECO:0000256" key="1">
    <source>
        <dbReference type="ARBA" id="ARBA00022729"/>
    </source>
</evidence>
<evidence type="ECO:0000313" key="4">
    <source>
        <dbReference type="EMBL" id="HJF49186.1"/>
    </source>
</evidence>
<feature type="signal peptide" evidence="3">
    <location>
        <begin position="1"/>
        <end position="26"/>
    </location>
</feature>
<dbReference type="AlphaFoldDB" id="A0A921GN34"/>
<keyword evidence="1 3" id="KW-0732">Signal</keyword>
<dbReference type="PANTHER" id="PTHR47637:SF1">
    <property type="entry name" value="CHAPERONE SURA"/>
    <property type="match status" value="1"/>
</dbReference>
<dbReference type="InterPro" id="IPR050280">
    <property type="entry name" value="OMP_Chaperone_SurA"/>
</dbReference>
<dbReference type="Pfam" id="PF13624">
    <property type="entry name" value="SurA_N_3"/>
    <property type="match status" value="1"/>
</dbReference>
<dbReference type="PANTHER" id="PTHR47637">
    <property type="entry name" value="CHAPERONE SURA"/>
    <property type="match status" value="1"/>
</dbReference>